<proteinExistence type="predicted"/>
<dbReference type="EMBL" id="JANPWB010000014">
    <property type="protein sequence ID" value="KAJ1101999.1"/>
    <property type="molecule type" value="Genomic_DNA"/>
</dbReference>
<organism evidence="1 2">
    <name type="scientific">Pleurodeles waltl</name>
    <name type="common">Iberian ribbed newt</name>
    <dbReference type="NCBI Taxonomy" id="8319"/>
    <lineage>
        <taxon>Eukaryota</taxon>
        <taxon>Metazoa</taxon>
        <taxon>Chordata</taxon>
        <taxon>Craniata</taxon>
        <taxon>Vertebrata</taxon>
        <taxon>Euteleostomi</taxon>
        <taxon>Amphibia</taxon>
        <taxon>Batrachia</taxon>
        <taxon>Caudata</taxon>
        <taxon>Salamandroidea</taxon>
        <taxon>Salamandridae</taxon>
        <taxon>Pleurodelinae</taxon>
        <taxon>Pleurodeles</taxon>
    </lineage>
</organism>
<evidence type="ECO:0000313" key="2">
    <source>
        <dbReference type="Proteomes" id="UP001066276"/>
    </source>
</evidence>
<accession>A0AAV7MFT9</accession>
<reference evidence="1" key="1">
    <citation type="journal article" date="2022" name="bioRxiv">
        <title>Sequencing and chromosome-scale assembly of the giantPleurodeles waltlgenome.</title>
        <authorList>
            <person name="Brown T."/>
            <person name="Elewa A."/>
            <person name="Iarovenko S."/>
            <person name="Subramanian E."/>
            <person name="Araus A.J."/>
            <person name="Petzold A."/>
            <person name="Susuki M."/>
            <person name="Suzuki K.-i.T."/>
            <person name="Hayashi T."/>
            <person name="Toyoda A."/>
            <person name="Oliveira C."/>
            <person name="Osipova E."/>
            <person name="Leigh N.D."/>
            <person name="Simon A."/>
            <person name="Yun M.H."/>
        </authorList>
    </citation>
    <scope>NUCLEOTIDE SEQUENCE</scope>
    <source>
        <strain evidence="1">20211129_DDA</strain>
        <tissue evidence="1">Liver</tissue>
    </source>
</reference>
<name>A0AAV7MFT9_PLEWA</name>
<keyword evidence="2" id="KW-1185">Reference proteome</keyword>
<sequence>MAQDAVPEILSVRFTVIESHEAVTLLATPDEDAVADDDNVSSRSWLPRPLSSDWKPLAFIYGRQWC</sequence>
<dbReference type="AlphaFoldDB" id="A0AAV7MFT9"/>
<protein>
    <submittedName>
        <fullName evidence="1">Uncharacterized protein</fullName>
    </submittedName>
</protein>
<comment type="caution">
    <text evidence="1">The sequence shown here is derived from an EMBL/GenBank/DDBJ whole genome shotgun (WGS) entry which is preliminary data.</text>
</comment>
<dbReference type="Proteomes" id="UP001066276">
    <property type="component" value="Chromosome 10"/>
</dbReference>
<evidence type="ECO:0000313" key="1">
    <source>
        <dbReference type="EMBL" id="KAJ1101999.1"/>
    </source>
</evidence>
<gene>
    <name evidence="1" type="ORF">NDU88_007060</name>
</gene>